<keyword evidence="2" id="KW-0813">Transport</keyword>
<proteinExistence type="inferred from homology"/>
<reference evidence="4" key="1">
    <citation type="submission" date="2020-10" db="EMBL/GenBank/DDBJ databases">
        <authorList>
            <person name="Castelo-Branco R."/>
            <person name="Eusebio N."/>
            <person name="Adriana R."/>
            <person name="Vieira A."/>
            <person name="Brugerolle De Fraissinette N."/>
            <person name="Rezende De Castro R."/>
            <person name="Schneider M.P."/>
            <person name="Vasconcelos V."/>
            <person name="Leao P.N."/>
        </authorList>
    </citation>
    <scope>NUCLEOTIDE SEQUENCE</scope>
    <source>
        <strain evidence="4">LEGE 12446</strain>
    </source>
</reference>
<keyword evidence="5" id="KW-1185">Reference proteome</keyword>
<evidence type="ECO:0000256" key="3">
    <source>
        <dbReference type="ARBA" id="ARBA00022729"/>
    </source>
</evidence>
<dbReference type="GO" id="GO:0055052">
    <property type="term" value="C:ATP-binding cassette (ABC) transporter complex, substrate-binding subunit-containing"/>
    <property type="evidence" value="ECO:0007669"/>
    <property type="project" value="TreeGrafter"/>
</dbReference>
<comment type="similarity">
    <text evidence="1">Belongs to the bacterial solute-binding protein 1 family.</text>
</comment>
<protein>
    <submittedName>
        <fullName evidence="4">ABC transporter substrate-binding protein</fullName>
    </submittedName>
</protein>
<dbReference type="CDD" id="cd14748">
    <property type="entry name" value="PBP2_UgpB"/>
    <property type="match status" value="1"/>
</dbReference>
<keyword evidence="3" id="KW-0732">Signal</keyword>
<comment type="caution">
    <text evidence="4">The sequence shown here is derived from an EMBL/GenBank/DDBJ whole genome shotgun (WGS) entry which is preliminary data.</text>
</comment>
<dbReference type="EMBL" id="JADEXS010000247">
    <property type="protein sequence ID" value="MBE9024271.1"/>
    <property type="molecule type" value="Genomic_DNA"/>
</dbReference>
<dbReference type="GO" id="GO:1901982">
    <property type="term" value="F:maltose binding"/>
    <property type="evidence" value="ECO:0007669"/>
    <property type="project" value="TreeGrafter"/>
</dbReference>
<name>A0A8J7DBT9_DESMC</name>
<dbReference type="Gene3D" id="3.40.190.10">
    <property type="entry name" value="Periplasmic binding protein-like II"/>
    <property type="match status" value="1"/>
</dbReference>
<evidence type="ECO:0000256" key="1">
    <source>
        <dbReference type="ARBA" id="ARBA00008520"/>
    </source>
</evidence>
<dbReference type="AlphaFoldDB" id="A0A8J7DBT9"/>
<evidence type="ECO:0000256" key="2">
    <source>
        <dbReference type="ARBA" id="ARBA00022448"/>
    </source>
</evidence>
<evidence type="ECO:0000313" key="5">
    <source>
        <dbReference type="Proteomes" id="UP000622533"/>
    </source>
</evidence>
<dbReference type="GO" id="GO:0015768">
    <property type="term" value="P:maltose transport"/>
    <property type="evidence" value="ECO:0007669"/>
    <property type="project" value="TreeGrafter"/>
</dbReference>
<dbReference type="PANTHER" id="PTHR30061:SF50">
    <property type="entry name" value="MALTOSE_MALTODEXTRIN-BINDING PERIPLASMIC PROTEIN"/>
    <property type="match status" value="1"/>
</dbReference>
<dbReference type="InterPro" id="IPR006059">
    <property type="entry name" value="SBP"/>
</dbReference>
<dbReference type="PROSITE" id="PS51257">
    <property type="entry name" value="PROKAR_LIPOPROTEIN"/>
    <property type="match status" value="1"/>
</dbReference>
<dbReference type="SUPFAM" id="SSF53850">
    <property type="entry name" value="Periplasmic binding protein-like II"/>
    <property type="match status" value="1"/>
</dbReference>
<dbReference type="Proteomes" id="UP000622533">
    <property type="component" value="Unassembled WGS sequence"/>
</dbReference>
<dbReference type="PANTHER" id="PTHR30061">
    <property type="entry name" value="MALTOSE-BINDING PERIPLASMIC PROTEIN"/>
    <property type="match status" value="1"/>
</dbReference>
<accession>A0A8J7DBT9</accession>
<evidence type="ECO:0000313" key="4">
    <source>
        <dbReference type="EMBL" id="MBE9024271.1"/>
    </source>
</evidence>
<gene>
    <name evidence="4" type="ORF">IQ276_18145</name>
</gene>
<sequence length="427" mass="47542">MRNFLLILLVGIIALAGCQAILPGVKQNNVIHLTLWQGVNPPPNRDVLQKLVDKFNQSHPDIQVESLYVGQQDQQTPKILAAVVGNAPPDLLWYNPTIAGQLVELGALLPLDEMLEKSPIKAEIDPTLYASMKYNGQIWSVPFATNNVGIFYRPSLFKTAGITELPRTWEEFGEVAKKLTRDTNGDGRTDQYGMFLPLGKGEFTVFTWLPFMWSSGGELVSGDSQNAAAVDLKDNQGAIAALQFWRDLITEGSAILSGPERGYETDDLLSGKVAMQLNGPWNLGQFQTTGVDFDVFPIPVGEKPATVIGGENLFFFKTTPEREKAAFKFVEYTLSEEFQTELALSTGYLPVNLKSRENPRYQEFVNKIPQVKVFLDQAKYGRSRPIFPGYNRISDSLGRAIESVLLGKYSPTKALQETQQRLDLIFK</sequence>
<dbReference type="Pfam" id="PF01547">
    <property type="entry name" value="SBP_bac_1"/>
    <property type="match status" value="1"/>
</dbReference>
<organism evidence="4 5">
    <name type="scientific">Desmonostoc muscorum LEGE 12446</name>
    <dbReference type="NCBI Taxonomy" id="1828758"/>
    <lineage>
        <taxon>Bacteria</taxon>
        <taxon>Bacillati</taxon>
        <taxon>Cyanobacteriota</taxon>
        <taxon>Cyanophyceae</taxon>
        <taxon>Nostocales</taxon>
        <taxon>Nostocaceae</taxon>
        <taxon>Desmonostoc</taxon>
    </lineage>
</organism>
<dbReference type="GO" id="GO:0042956">
    <property type="term" value="P:maltodextrin transmembrane transport"/>
    <property type="evidence" value="ECO:0007669"/>
    <property type="project" value="TreeGrafter"/>
</dbReference>